<reference evidence="2" key="1">
    <citation type="submission" date="2020-08" db="EMBL/GenBank/DDBJ databases">
        <title>Multicomponent nature underlies the extraordinary mechanical properties of spider dragline silk.</title>
        <authorList>
            <person name="Kono N."/>
            <person name="Nakamura H."/>
            <person name="Mori M."/>
            <person name="Yoshida Y."/>
            <person name="Ohtoshi R."/>
            <person name="Malay A.D."/>
            <person name="Moran D.A.P."/>
            <person name="Tomita M."/>
            <person name="Numata K."/>
            <person name="Arakawa K."/>
        </authorList>
    </citation>
    <scope>NUCLEOTIDE SEQUENCE</scope>
</reference>
<dbReference type="Proteomes" id="UP000886998">
    <property type="component" value="Unassembled WGS sequence"/>
</dbReference>
<comment type="caution">
    <text evidence="2">The sequence shown here is derived from an EMBL/GenBank/DDBJ whole genome shotgun (WGS) entry which is preliminary data.</text>
</comment>
<proteinExistence type="predicted"/>
<evidence type="ECO:0000313" key="3">
    <source>
        <dbReference type="Proteomes" id="UP000886998"/>
    </source>
</evidence>
<sequence length="142" mass="16071">MKLIRRLGCVLWFWHLLSPVDSSPSERIPRSVRGVPSLSFLLSPIPGPMPLLPPSIWVLTTALALLWVERGLSTPLNNNQRFDESLRFAVLMSVRPLDINSDPVRWGLFTVLGLVCYLDTYGIFHELFWKKDSCVLSGFDGC</sequence>
<evidence type="ECO:0000313" key="2">
    <source>
        <dbReference type="EMBL" id="GFY57109.1"/>
    </source>
</evidence>
<name>A0A8X7C9Q0_9ARAC</name>
<evidence type="ECO:0000256" key="1">
    <source>
        <dbReference type="SAM" id="SignalP"/>
    </source>
</evidence>
<dbReference type="AlphaFoldDB" id="A0A8X7C9Q0"/>
<keyword evidence="1" id="KW-0732">Signal</keyword>
<protein>
    <submittedName>
        <fullName evidence="2">Uncharacterized protein</fullName>
    </submittedName>
</protein>
<keyword evidence="3" id="KW-1185">Reference proteome</keyword>
<organism evidence="2 3">
    <name type="scientific">Trichonephila inaurata madagascariensis</name>
    <dbReference type="NCBI Taxonomy" id="2747483"/>
    <lineage>
        <taxon>Eukaryota</taxon>
        <taxon>Metazoa</taxon>
        <taxon>Ecdysozoa</taxon>
        <taxon>Arthropoda</taxon>
        <taxon>Chelicerata</taxon>
        <taxon>Arachnida</taxon>
        <taxon>Araneae</taxon>
        <taxon>Araneomorphae</taxon>
        <taxon>Entelegynae</taxon>
        <taxon>Araneoidea</taxon>
        <taxon>Nephilidae</taxon>
        <taxon>Trichonephila</taxon>
        <taxon>Trichonephila inaurata</taxon>
    </lineage>
</organism>
<feature type="chain" id="PRO_5036471566" evidence="1">
    <location>
        <begin position="23"/>
        <end position="142"/>
    </location>
</feature>
<dbReference type="EMBL" id="BMAV01011336">
    <property type="protein sequence ID" value="GFY57109.1"/>
    <property type="molecule type" value="Genomic_DNA"/>
</dbReference>
<accession>A0A8X7C9Q0</accession>
<feature type="signal peptide" evidence="1">
    <location>
        <begin position="1"/>
        <end position="22"/>
    </location>
</feature>
<dbReference type="OrthoDB" id="10546651at2759"/>
<gene>
    <name evidence="2" type="ORF">TNIN_465591</name>
</gene>